<protein>
    <submittedName>
        <fullName evidence="2">Uncharacterized protein</fullName>
    </submittedName>
</protein>
<dbReference type="Proteomes" id="UP001172054">
    <property type="component" value="Unassembled WGS sequence"/>
</dbReference>
<evidence type="ECO:0000313" key="2">
    <source>
        <dbReference type="EMBL" id="MDN7228456.1"/>
    </source>
</evidence>
<feature type="transmembrane region" description="Helical" evidence="1">
    <location>
        <begin position="18"/>
        <end position="38"/>
    </location>
</feature>
<reference evidence="2 3" key="1">
    <citation type="submission" date="2023-06" db="EMBL/GenBank/DDBJ databases">
        <title>Novel species in genus Planococcus.</title>
        <authorList>
            <person name="Ning S."/>
        </authorList>
    </citation>
    <scope>NUCLEOTIDE SEQUENCE [LARGE SCALE GENOMIC DNA]</scope>
    <source>
        <strain evidence="2 3">N064</strain>
    </source>
</reference>
<keyword evidence="1" id="KW-0472">Membrane</keyword>
<dbReference type="EMBL" id="JAUJWW010000006">
    <property type="protein sequence ID" value="MDN7228456.1"/>
    <property type="molecule type" value="Genomic_DNA"/>
</dbReference>
<dbReference type="RefSeq" id="WP_301726835.1">
    <property type="nucleotide sequence ID" value="NZ_JAUJWW010000006.1"/>
</dbReference>
<gene>
    <name evidence="2" type="ORF">QWY15_14245</name>
</gene>
<comment type="caution">
    <text evidence="2">The sequence shown here is derived from an EMBL/GenBank/DDBJ whole genome shotgun (WGS) entry which is preliminary data.</text>
</comment>
<organism evidence="2 3">
    <name type="scientific">Planococcus liqunii</name>
    <dbReference type="NCBI Taxonomy" id="3058394"/>
    <lineage>
        <taxon>Bacteria</taxon>
        <taxon>Bacillati</taxon>
        <taxon>Bacillota</taxon>
        <taxon>Bacilli</taxon>
        <taxon>Bacillales</taxon>
        <taxon>Caryophanaceae</taxon>
        <taxon>Planococcus</taxon>
    </lineage>
</organism>
<sequence>MSNYNESGGFTNAFKRKLITAVLSSLLFALIFSLNAGFEFEGDGFANLYYLNLMFAVTYGVMTSLFSDWLSRKISKRTFAYEIVSLFCHCLFGSILLVMSLVSSISFFLIDRLLAKVKIGWPSVFAALAAVVLVFIFMINK</sequence>
<proteinExistence type="predicted"/>
<keyword evidence="1" id="KW-1133">Transmembrane helix</keyword>
<feature type="transmembrane region" description="Helical" evidence="1">
    <location>
        <begin position="119"/>
        <end position="139"/>
    </location>
</feature>
<evidence type="ECO:0000313" key="3">
    <source>
        <dbReference type="Proteomes" id="UP001172054"/>
    </source>
</evidence>
<keyword evidence="1" id="KW-0812">Transmembrane</keyword>
<keyword evidence="3" id="KW-1185">Reference proteome</keyword>
<name>A0ABT8MU71_9BACL</name>
<feature type="transmembrane region" description="Helical" evidence="1">
    <location>
        <begin position="83"/>
        <end position="107"/>
    </location>
</feature>
<accession>A0ABT8MU71</accession>
<evidence type="ECO:0000256" key="1">
    <source>
        <dbReference type="SAM" id="Phobius"/>
    </source>
</evidence>
<feature type="transmembrane region" description="Helical" evidence="1">
    <location>
        <begin position="50"/>
        <end position="71"/>
    </location>
</feature>